<dbReference type="Proteomes" id="UP001159405">
    <property type="component" value="Unassembled WGS sequence"/>
</dbReference>
<dbReference type="CDD" id="cd00882">
    <property type="entry name" value="Ras_like_GTPase"/>
    <property type="match status" value="1"/>
</dbReference>
<dbReference type="PANTHER" id="PTHR32046">
    <property type="entry name" value="G DOMAIN-CONTAINING PROTEIN"/>
    <property type="match status" value="1"/>
</dbReference>
<dbReference type="InterPro" id="IPR027417">
    <property type="entry name" value="P-loop_NTPase"/>
</dbReference>
<comment type="similarity">
    <text evidence="1">Belongs to the TRAFAC class TrmE-Era-EngA-EngB-Septin-like GTPase superfamily. Septin GTPase family.</text>
</comment>
<gene>
    <name evidence="3" type="ORF">PLOB_00030906</name>
</gene>
<keyword evidence="1" id="KW-0342">GTP-binding</keyword>
<evidence type="ECO:0000313" key="4">
    <source>
        <dbReference type="Proteomes" id="UP001159405"/>
    </source>
</evidence>
<feature type="domain" description="AAA+ ATPase" evidence="2">
    <location>
        <begin position="67"/>
        <end position="251"/>
    </location>
</feature>
<accession>A0ABN8MUI7</accession>
<feature type="non-terminal residue" evidence="3">
    <location>
        <position position="1"/>
    </location>
</feature>
<feature type="domain" description="AAA+ ATPase" evidence="2">
    <location>
        <begin position="1008"/>
        <end position="1136"/>
    </location>
</feature>
<dbReference type="PANTHER" id="PTHR32046:SF14">
    <property type="match status" value="1"/>
</dbReference>
<keyword evidence="1" id="KW-0547">Nucleotide-binding</keyword>
<name>A0ABN8MUI7_9CNID</name>
<keyword evidence="4" id="KW-1185">Reference proteome</keyword>
<dbReference type="SUPFAM" id="SSF52540">
    <property type="entry name" value="P-loop containing nucleoside triphosphate hydrolases"/>
    <property type="match status" value="5"/>
</dbReference>
<sequence length="1214" mass="138040">KYLEQAKRQAKMLFKKHRLAEAARLEELKLSDGTPSIYKLQMKEELRNERKKIAKQSIGEPCQCQEQEQVLLVIGATGSGKSTLINGMANYIMGVKWEDDFRFQLVIDDPKVSKSRSQTQYITAYTFHPMEGSAVFYKLTVIDTPGFGDSEGLKSDRDIARQIKEFFSIPSPDGIQQLDGIAFVTQASLTRLTPHQEYIFNSVLSMFGRDLGKNIFLIVTFADHEKPPILQALNDANLTVSDRYFKFNNSALFADNKNEDTESNDTLIWKINFRAFADIFTELSSSKSVSIELTKEVLTKRDTLQTLLDYMVQDVATGAKRVENIWEGERWHTAQKSEMLLKEKYRLAEAARLEKLKLNDGTPSIYKLQMKEELLNEKKKIAKQSIGDPGQCQEQEKVLLLKNERKNIAKQSIGEPCQCQEQEKVLLVIGATGSGKSTLINGMANYIMGVKWEDDFRFQLVIDDPKVSKSRSQTQYITAYTFHPMEGSAVSYKLTVIDTPGFGDSEGLKSDKDIARQIKEFFSIPSPDGIQQLDGIAFVTRANLTRLTPHQDFDALFWKMNFRAFGQFFTQLSSSKNDGIELTKEVLSERDKLQSLLEHIVQDVANGAKRVQNVREDERWQTAQNCHVRLNEIALKSNPVFNVDHLQLLINSEKQQAEIGHLQRVKYLEEAKRQAEMLFKKHRLAEAARLEELKLSDGTPSIYKLQMKEELTNERKKIAKRSIGEPGQCQGKEKVLLVIGATGSGKSTLINGMANYIMGVKWEDDFRFQLVIDDPKVSKSRSQTQYITAYTFHPMEGSAVSYKLTVIDTPGFGDSEGLKNLGKNIFLMVTFAYHEKPPILQALNDANLTVSDRHFKFNNSALFADNKNEDEVSFDALFWKMNFRAFGQFFTQLSSFKSDGIELTKQVLTERDKLHTLLEHMVQDVANGAKRVQNMGEDESWQTAKNCHRQAEMLFKKHRLAEAARLEELKLSDGTPSIYKLQMKEELTNERKKIAKRSIGEPGQCQGKEKVLLVIGATGSGKSTLINGMANYIMGVKWEDDFHIAKQIKEFFSIPSPNGIQQLDGIAFVTRANLTRLTPHQEYIFNSVLSMFGKDLGKNIFLMVTFADHEKPPILQVLNDANLTVSDRHFKFNNSALFADNKNEDEVSFDALFWKMNFRAFGQFFTQLSSSKNDGIELTKEVLSERDKLQSLLEHIVQDVANGAKRVQNVREDE</sequence>
<evidence type="ECO:0000313" key="3">
    <source>
        <dbReference type="EMBL" id="CAH3036317.1"/>
    </source>
</evidence>
<dbReference type="InterPro" id="IPR030379">
    <property type="entry name" value="G_SEPTIN_dom"/>
</dbReference>
<proteinExistence type="inferred from homology"/>
<dbReference type="InterPro" id="IPR003593">
    <property type="entry name" value="AAA+_ATPase"/>
</dbReference>
<comment type="caution">
    <text evidence="3">The sequence shown here is derived from an EMBL/GenBank/DDBJ whole genome shotgun (WGS) entry which is preliminary data.</text>
</comment>
<dbReference type="SMART" id="SM00382">
    <property type="entry name" value="AAA"/>
    <property type="match status" value="3"/>
</dbReference>
<dbReference type="Pfam" id="PF00735">
    <property type="entry name" value="Septin"/>
    <property type="match status" value="3"/>
</dbReference>
<organism evidence="3 4">
    <name type="scientific">Porites lobata</name>
    <dbReference type="NCBI Taxonomy" id="104759"/>
    <lineage>
        <taxon>Eukaryota</taxon>
        <taxon>Metazoa</taxon>
        <taxon>Cnidaria</taxon>
        <taxon>Anthozoa</taxon>
        <taxon>Hexacorallia</taxon>
        <taxon>Scleractinia</taxon>
        <taxon>Fungiina</taxon>
        <taxon>Poritidae</taxon>
        <taxon>Porites</taxon>
    </lineage>
</organism>
<dbReference type="Gene3D" id="3.40.50.300">
    <property type="entry name" value="P-loop containing nucleotide triphosphate hydrolases"/>
    <property type="match status" value="4"/>
</dbReference>
<dbReference type="EMBL" id="CALNXK010000004">
    <property type="protein sequence ID" value="CAH3036317.1"/>
    <property type="molecule type" value="Genomic_DNA"/>
</dbReference>
<protein>
    <recommendedName>
        <fullName evidence="2">AAA+ ATPase domain-containing protein</fullName>
    </recommendedName>
</protein>
<evidence type="ECO:0000256" key="1">
    <source>
        <dbReference type="RuleBase" id="RU004560"/>
    </source>
</evidence>
<reference evidence="3 4" key="1">
    <citation type="submission" date="2022-05" db="EMBL/GenBank/DDBJ databases">
        <authorList>
            <consortium name="Genoscope - CEA"/>
            <person name="William W."/>
        </authorList>
    </citation>
    <scope>NUCLEOTIDE SEQUENCE [LARGE SCALE GENOMIC DNA]</scope>
</reference>
<feature type="non-terminal residue" evidence="3">
    <location>
        <position position="1214"/>
    </location>
</feature>
<evidence type="ECO:0000259" key="2">
    <source>
        <dbReference type="SMART" id="SM00382"/>
    </source>
</evidence>
<feature type="domain" description="AAA+ ATPase" evidence="2">
    <location>
        <begin position="422"/>
        <end position="764"/>
    </location>
</feature>